<proteinExistence type="predicted"/>
<evidence type="ECO:0000256" key="4">
    <source>
        <dbReference type="ARBA" id="ARBA00023136"/>
    </source>
</evidence>
<comment type="subcellular location">
    <subcellularLocation>
        <location evidence="1">Membrane</location>
        <topology evidence="1">Multi-pass membrane protein</topology>
    </subcellularLocation>
</comment>
<reference evidence="7 8" key="1">
    <citation type="submission" date="2017-06" db="EMBL/GenBank/DDBJ databases">
        <title>Ant-infecting Ophiocordyceps genomes reveal a high diversity of potential behavioral manipulation genes and a possible major role for enterotoxins.</title>
        <authorList>
            <person name="De Bekker C."/>
            <person name="Evans H.C."/>
            <person name="Brachmann A."/>
            <person name="Hughes D.P."/>
        </authorList>
    </citation>
    <scope>NUCLEOTIDE SEQUENCE [LARGE SCALE GENOMIC DNA]</scope>
    <source>
        <strain evidence="7 8">Map16</strain>
    </source>
</reference>
<dbReference type="InterPro" id="IPR051415">
    <property type="entry name" value="LAAT-1"/>
</dbReference>
<evidence type="ECO:0000256" key="1">
    <source>
        <dbReference type="ARBA" id="ARBA00004141"/>
    </source>
</evidence>
<dbReference type="Proteomes" id="UP000226431">
    <property type="component" value="Unassembled WGS sequence"/>
</dbReference>
<dbReference type="InterPro" id="IPR006603">
    <property type="entry name" value="PQ-loop_rpt"/>
</dbReference>
<evidence type="ECO:0000256" key="2">
    <source>
        <dbReference type="ARBA" id="ARBA00022692"/>
    </source>
</evidence>
<dbReference type="PANTHER" id="PTHR16201">
    <property type="entry name" value="SEVEN TRANSMEMBRANE PROTEIN 1-RELATED"/>
    <property type="match status" value="1"/>
</dbReference>
<evidence type="ECO:0000256" key="3">
    <source>
        <dbReference type="ARBA" id="ARBA00022989"/>
    </source>
</evidence>
<dbReference type="EMBL" id="NJES01000318">
    <property type="protein sequence ID" value="PHH73780.1"/>
    <property type="molecule type" value="Genomic_DNA"/>
</dbReference>
<dbReference type="OrthoDB" id="19344at2759"/>
<keyword evidence="3 6" id="KW-1133">Transmembrane helix</keyword>
<feature type="transmembrane region" description="Helical" evidence="6">
    <location>
        <begin position="200"/>
        <end position="224"/>
    </location>
</feature>
<feature type="transmembrane region" description="Helical" evidence="6">
    <location>
        <begin position="294"/>
        <end position="314"/>
    </location>
</feature>
<dbReference type="Gene3D" id="1.20.1280.290">
    <property type="match status" value="2"/>
</dbReference>
<keyword evidence="2 6" id="KW-0812">Transmembrane</keyword>
<gene>
    <name evidence="7" type="ORF">CDD80_3567</name>
</gene>
<comment type="caution">
    <text evidence="7">The sequence shown here is derived from an EMBL/GenBank/DDBJ whole genome shotgun (WGS) entry which is preliminary data.</text>
</comment>
<feature type="region of interest" description="Disordered" evidence="5">
    <location>
        <begin position="323"/>
        <end position="414"/>
    </location>
</feature>
<evidence type="ECO:0008006" key="9">
    <source>
        <dbReference type="Google" id="ProtNLM"/>
    </source>
</evidence>
<protein>
    <recommendedName>
        <fullName evidence="9">PQ loop repeat protein</fullName>
    </recommendedName>
</protein>
<feature type="transmembrane region" description="Helical" evidence="6">
    <location>
        <begin position="161"/>
        <end position="179"/>
    </location>
</feature>
<feature type="transmembrane region" description="Helical" evidence="6">
    <location>
        <begin position="76"/>
        <end position="94"/>
    </location>
</feature>
<evidence type="ECO:0000313" key="7">
    <source>
        <dbReference type="EMBL" id="PHH73780.1"/>
    </source>
</evidence>
<dbReference type="Pfam" id="PF04193">
    <property type="entry name" value="PQ-loop"/>
    <property type="match status" value="2"/>
</dbReference>
<dbReference type="PANTHER" id="PTHR16201:SF11">
    <property type="entry name" value="PQ-LOOP REPEAT-CONTAINING PROTEIN"/>
    <property type="match status" value="1"/>
</dbReference>
<feature type="transmembrane region" description="Helical" evidence="6">
    <location>
        <begin position="260"/>
        <end position="282"/>
    </location>
</feature>
<name>A0A2C5Z1X4_9HYPO</name>
<feature type="compositionally biased region" description="Basic and acidic residues" evidence="5">
    <location>
        <begin position="367"/>
        <end position="390"/>
    </location>
</feature>
<sequence length="414" mass="45254">MKPLQPRHSILGLSLATPNITLEPPSSTLSPTIRFYIFSTSAHPLASASPQSDRPAMAHMWELDDGACEHLRSPSYLELVVSIVILIGLLISYFPQHYRIISRGTSEGISPYFVLLGTTSATAGFANVLTVPPSREAIGCCRELGAFDCAAGLLGVAQLGVQWLCFTLILVLFLIFFRYREANVPQDELGGESPKWQTAVAVGLLCVLHGLIVVILTGVFAVALPSYLTTWANSLGVMAALLAAVQYVPQIWTTYRLKHVGSLSIPMMCMQTPGGFLFAASLFARLGVAGWSTWVIYLLTATMQGIVLVLGVYYEMDSRRHEGSLPPDLSVVPRSPLERSPSSQRPAANRTYSEGWERGLPGPFTGHPERYAETEEDLDHMQEREARAIARENQPLLRPGGIGNPRRKYGSSRG</sequence>
<dbReference type="SMART" id="SM00679">
    <property type="entry name" value="CTNS"/>
    <property type="match status" value="2"/>
</dbReference>
<keyword evidence="4 6" id="KW-0472">Membrane</keyword>
<feature type="compositionally biased region" description="Polar residues" evidence="5">
    <location>
        <begin position="340"/>
        <end position="352"/>
    </location>
</feature>
<evidence type="ECO:0000313" key="8">
    <source>
        <dbReference type="Proteomes" id="UP000226431"/>
    </source>
</evidence>
<dbReference type="AlphaFoldDB" id="A0A2C5Z1X4"/>
<dbReference type="GO" id="GO:0016020">
    <property type="term" value="C:membrane"/>
    <property type="evidence" value="ECO:0007669"/>
    <property type="project" value="UniProtKB-SubCell"/>
</dbReference>
<evidence type="ECO:0000256" key="6">
    <source>
        <dbReference type="SAM" id="Phobius"/>
    </source>
</evidence>
<evidence type="ECO:0000256" key="5">
    <source>
        <dbReference type="SAM" id="MobiDB-lite"/>
    </source>
</evidence>
<organism evidence="7 8">
    <name type="scientific">Ophiocordyceps camponoti-rufipedis</name>
    <dbReference type="NCBI Taxonomy" id="2004952"/>
    <lineage>
        <taxon>Eukaryota</taxon>
        <taxon>Fungi</taxon>
        <taxon>Dikarya</taxon>
        <taxon>Ascomycota</taxon>
        <taxon>Pezizomycotina</taxon>
        <taxon>Sordariomycetes</taxon>
        <taxon>Hypocreomycetidae</taxon>
        <taxon>Hypocreales</taxon>
        <taxon>Ophiocordycipitaceae</taxon>
        <taxon>Ophiocordyceps</taxon>
    </lineage>
</organism>
<accession>A0A2C5Z1X4</accession>
<feature type="transmembrane region" description="Helical" evidence="6">
    <location>
        <begin position="230"/>
        <end position="248"/>
    </location>
</feature>
<feature type="compositionally biased region" description="Basic residues" evidence="5">
    <location>
        <begin position="405"/>
        <end position="414"/>
    </location>
</feature>
<keyword evidence="8" id="KW-1185">Reference proteome</keyword>